<proteinExistence type="predicted"/>
<sequence length="94" mass="10709">MIRTEIYLTEEQKQSLITLAHAESIKTKKRVSMADIIRNAINSYLKTRNDFPLLNEAALLGQSAALKRIVNKSLKQIKAGKTRPVREFLDELPD</sequence>
<evidence type="ECO:0000313" key="1">
    <source>
        <dbReference type="EMBL" id="OGL45284.1"/>
    </source>
</evidence>
<dbReference type="Proteomes" id="UP000179266">
    <property type="component" value="Unassembled WGS sequence"/>
</dbReference>
<evidence type="ECO:0000313" key="2">
    <source>
        <dbReference type="Proteomes" id="UP000179266"/>
    </source>
</evidence>
<name>A0A1F7RWA1_9BACT</name>
<protein>
    <submittedName>
        <fullName evidence="1">Uncharacterized protein</fullName>
    </submittedName>
</protein>
<dbReference type="AlphaFoldDB" id="A0A1F7RWA1"/>
<organism evidence="1 2">
    <name type="scientific">Candidatus Schekmanbacteria bacterium RBG_13_48_7</name>
    <dbReference type="NCBI Taxonomy" id="1817878"/>
    <lineage>
        <taxon>Bacteria</taxon>
        <taxon>Candidatus Schekmaniibacteriota</taxon>
    </lineage>
</organism>
<gene>
    <name evidence="1" type="ORF">A2161_01545</name>
</gene>
<dbReference type="EMBL" id="MGDD01000185">
    <property type="protein sequence ID" value="OGL45284.1"/>
    <property type="molecule type" value="Genomic_DNA"/>
</dbReference>
<accession>A0A1F7RWA1</accession>
<comment type="caution">
    <text evidence="1">The sequence shown here is derived from an EMBL/GenBank/DDBJ whole genome shotgun (WGS) entry which is preliminary data.</text>
</comment>
<reference evidence="1 2" key="1">
    <citation type="journal article" date="2016" name="Nat. Commun.">
        <title>Thousands of microbial genomes shed light on interconnected biogeochemical processes in an aquifer system.</title>
        <authorList>
            <person name="Anantharaman K."/>
            <person name="Brown C.T."/>
            <person name="Hug L.A."/>
            <person name="Sharon I."/>
            <person name="Castelle C.J."/>
            <person name="Probst A.J."/>
            <person name="Thomas B.C."/>
            <person name="Singh A."/>
            <person name="Wilkins M.J."/>
            <person name="Karaoz U."/>
            <person name="Brodie E.L."/>
            <person name="Williams K.H."/>
            <person name="Hubbard S.S."/>
            <person name="Banfield J.F."/>
        </authorList>
    </citation>
    <scope>NUCLEOTIDE SEQUENCE [LARGE SCALE GENOMIC DNA]</scope>
</reference>